<evidence type="ECO:0000256" key="1">
    <source>
        <dbReference type="SAM" id="MobiDB-lite"/>
    </source>
</evidence>
<feature type="region of interest" description="Disordered" evidence="1">
    <location>
        <begin position="109"/>
        <end position="136"/>
    </location>
</feature>
<dbReference type="Proteomes" id="UP001141552">
    <property type="component" value="Unassembled WGS sequence"/>
</dbReference>
<comment type="caution">
    <text evidence="2">The sequence shown here is derived from an EMBL/GenBank/DDBJ whole genome shotgun (WGS) entry which is preliminary data.</text>
</comment>
<proteinExistence type="predicted"/>
<dbReference type="Gene3D" id="1.25.40.10">
    <property type="entry name" value="Tetratricopeptide repeat domain"/>
    <property type="match status" value="1"/>
</dbReference>
<sequence length="274" mass="29776">MLLRSTSSPVLKLSEAADLGPRISPTRPTSFMCLQRTLSEDNLVLKRSPSFRHRNIFAKSTLSPRKVNEEMNVCMETALSLVDGGGGGGGKGAGAVAAEEKMVSLGAGGAGSFRGGGKRGRSGGGDGSGQGPDKSESVDVYYQNMVQRYPGNALLLANYAKYLKEVRGDVVKAEEFFERAIVANGCDGNVLCMYGDMIWDNHKDGDRAQRYFDKAVQTSPHDCYVLASYARFLWETEEEEVEDEKEDGCEHRSIETRAPLHNLSQGFTPLAAAY</sequence>
<dbReference type="OrthoDB" id="439046at2759"/>
<dbReference type="PANTHER" id="PTHR26312">
    <property type="entry name" value="TETRATRICOPEPTIDE REPEAT PROTEIN 5"/>
    <property type="match status" value="1"/>
</dbReference>
<evidence type="ECO:0000313" key="2">
    <source>
        <dbReference type="EMBL" id="KAJ4839323.1"/>
    </source>
</evidence>
<accession>A0A9Q0JF23</accession>
<dbReference type="InterPro" id="IPR011990">
    <property type="entry name" value="TPR-like_helical_dom_sf"/>
</dbReference>
<evidence type="ECO:0000313" key="3">
    <source>
        <dbReference type="Proteomes" id="UP001141552"/>
    </source>
</evidence>
<reference evidence="2" key="2">
    <citation type="journal article" date="2023" name="Plants (Basel)">
        <title>Annotation of the Turnera subulata (Passifloraceae) Draft Genome Reveals the S-Locus Evolved after the Divergence of Turneroideae from Passifloroideae in a Stepwise Manner.</title>
        <authorList>
            <person name="Henning P.M."/>
            <person name="Roalson E.H."/>
            <person name="Mir W."/>
            <person name="McCubbin A.G."/>
            <person name="Shore J.S."/>
        </authorList>
    </citation>
    <scope>NUCLEOTIDE SEQUENCE</scope>
    <source>
        <strain evidence="2">F60SS</strain>
    </source>
</reference>
<reference evidence="2" key="1">
    <citation type="submission" date="2022-02" db="EMBL/GenBank/DDBJ databases">
        <authorList>
            <person name="Henning P.M."/>
            <person name="McCubbin A.G."/>
            <person name="Shore J.S."/>
        </authorList>
    </citation>
    <scope>NUCLEOTIDE SEQUENCE</scope>
    <source>
        <strain evidence="2">F60SS</strain>
        <tissue evidence="2">Leaves</tissue>
    </source>
</reference>
<dbReference type="EMBL" id="JAKUCV010003350">
    <property type="protein sequence ID" value="KAJ4839323.1"/>
    <property type="molecule type" value="Genomic_DNA"/>
</dbReference>
<dbReference type="SUPFAM" id="SSF48452">
    <property type="entry name" value="TPR-like"/>
    <property type="match status" value="1"/>
</dbReference>
<name>A0A9Q0JF23_9ROSI</name>
<dbReference type="AlphaFoldDB" id="A0A9Q0JF23"/>
<organism evidence="2 3">
    <name type="scientific">Turnera subulata</name>
    <dbReference type="NCBI Taxonomy" id="218843"/>
    <lineage>
        <taxon>Eukaryota</taxon>
        <taxon>Viridiplantae</taxon>
        <taxon>Streptophyta</taxon>
        <taxon>Embryophyta</taxon>
        <taxon>Tracheophyta</taxon>
        <taxon>Spermatophyta</taxon>
        <taxon>Magnoliopsida</taxon>
        <taxon>eudicotyledons</taxon>
        <taxon>Gunneridae</taxon>
        <taxon>Pentapetalae</taxon>
        <taxon>rosids</taxon>
        <taxon>fabids</taxon>
        <taxon>Malpighiales</taxon>
        <taxon>Passifloraceae</taxon>
        <taxon>Turnera</taxon>
    </lineage>
</organism>
<evidence type="ECO:0008006" key="4">
    <source>
        <dbReference type="Google" id="ProtNLM"/>
    </source>
</evidence>
<dbReference type="PANTHER" id="PTHR26312:SF181">
    <property type="entry name" value="TETRATRICOPEPTIDE REPEAT (TPR)-LIKE SUPERFAMILY PROTEIN"/>
    <property type="match status" value="1"/>
</dbReference>
<keyword evidence="3" id="KW-1185">Reference proteome</keyword>
<protein>
    <recommendedName>
        <fullName evidence="4">Suppressor of forked domain-containing protein</fullName>
    </recommendedName>
</protein>
<gene>
    <name evidence="2" type="ORF">Tsubulata_018137</name>
</gene>